<evidence type="ECO:0000256" key="5">
    <source>
        <dbReference type="ARBA" id="ARBA00023136"/>
    </source>
</evidence>
<evidence type="ECO:0000256" key="6">
    <source>
        <dbReference type="SAM" id="MobiDB-lite"/>
    </source>
</evidence>
<feature type="transmembrane region" description="Helical" evidence="7">
    <location>
        <begin position="208"/>
        <end position="229"/>
    </location>
</feature>
<keyword evidence="5 7" id="KW-0472">Membrane</keyword>
<feature type="transmembrane region" description="Helical" evidence="7">
    <location>
        <begin position="330"/>
        <end position="348"/>
    </location>
</feature>
<feature type="transmembrane region" description="Helical" evidence="7">
    <location>
        <begin position="88"/>
        <end position="110"/>
    </location>
</feature>
<dbReference type="EnsemblBacteria" id="ABF91167">
    <property type="protein sequence ID" value="ABF91167"/>
    <property type="gene ID" value="MXAN_5634"/>
</dbReference>
<feature type="region of interest" description="Disordered" evidence="6">
    <location>
        <begin position="1"/>
        <end position="26"/>
    </location>
</feature>
<dbReference type="eggNOG" id="COG0628">
    <property type="taxonomic scope" value="Bacteria"/>
</dbReference>
<evidence type="ECO:0000256" key="2">
    <source>
        <dbReference type="ARBA" id="ARBA00009773"/>
    </source>
</evidence>
<comment type="subcellular location">
    <subcellularLocation>
        <location evidence="1">Membrane</location>
        <topology evidence="1">Multi-pass membrane protein</topology>
    </subcellularLocation>
</comment>
<dbReference type="STRING" id="246197.MXAN_5634"/>
<proteinExistence type="inferred from homology"/>
<evidence type="ECO:0000313" key="8">
    <source>
        <dbReference type="EMBL" id="ABF91167.1"/>
    </source>
</evidence>
<gene>
    <name evidence="8" type="ordered locus">MXAN_5634</name>
</gene>
<evidence type="ECO:0000256" key="1">
    <source>
        <dbReference type="ARBA" id="ARBA00004141"/>
    </source>
</evidence>
<evidence type="ECO:0000256" key="3">
    <source>
        <dbReference type="ARBA" id="ARBA00022692"/>
    </source>
</evidence>
<evidence type="ECO:0000313" key="9">
    <source>
        <dbReference type="Proteomes" id="UP000002402"/>
    </source>
</evidence>
<feature type="transmembrane region" description="Helical" evidence="7">
    <location>
        <begin position="294"/>
        <end position="323"/>
    </location>
</feature>
<keyword evidence="4 7" id="KW-1133">Transmembrane helix</keyword>
<dbReference type="InterPro" id="IPR002549">
    <property type="entry name" value="AI-2E-like"/>
</dbReference>
<feature type="transmembrane region" description="Helical" evidence="7">
    <location>
        <begin position="34"/>
        <end position="51"/>
    </location>
</feature>
<dbReference type="HOGENOM" id="CLU_031275_8_1_7"/>
<dbReference type="GO" id="GO:0055085">
    <property type="term" value="P:transmembrane transport"/>
    <property type="evidence" value="ECO:0007669"/>
    <property type="project" value="TreeGrafter"/>
</dbReference>
<evidence type="ECO:0000256" key="4">
    <source>
        <dbReference type="ARBA" id="ARBA00022989"/>
    </source>
</evidence>
<comment type="similarity">
    <text evidence="2">Belongs to the autoinducer-2 exporter (AI-2E) (TC 2.A.86) family.</text>
</comment>
<name>Q1D0Q0_MYXXD</name>
<dbReference type="EMBL" id="CP000113">
    <property type="protein sequence ID" value="ABF91167.1"/>
    <property type="molecule type" value="Genomic_DNA"/>
</dbReference>
<dbReference type="OrthoDB" id="9772136at2"/>
<dbReference type="GO" id="GO:0016020">
    <property type="term" value="C:membrane"/>
    <property type="evidence" value="ECO:0007669"/>
    <property type="project" value="UniProtKB-SubCell"/>
</dbReference>
<dbReference type="Pfam" id="PF01594">
    <property type="entry name" value="AI-2E_transport"/>
    <property type="match status" value="1"/>
</dbReference>
<keyword evidence="3 7" id="KW-0812">Transmembrane</keyword>
<protein>
    <submittedName>
        <fullName evidence="8">Membrane protein</fullName>
    </submittedName>
</protein>
<dbReference type="PANTHER" id="PTHR21716:SF62">
    <property type="entry name" value="TRANSPORT PROTEIN YDBI-RELATED"/>
    <property type="match status" value="1"/>
</dbReference>
<organism evidence="8 9">
    <name type="scientific">Myxococcus xanthus (strain DK1622)</name>
    <dbReference type="NCBI Taxonomy" id="246197"/>
    <lineage>
        <taxon>Bacteria</taxon>
        <taxon>Pseudomonadati</taxon>
        <taxon>Myxococcota</taxon>
        <taxon>Myxococcia</taxon>
        <taxon>Myxococcales</taxon>
        <taxon>Cystobacterineae</taxon>
        <taxon>Myxococcaceae</taxon>
        <taxon>Myxococcus</taxon>
    </lineage>
</organism>
<feature type="transmembrane region" description="Helical" evidence="7">
    <location>
        <begin position="57"/>
        <end position="76"/>
    </location>
</feature>
<feature type="transmembrane region" description="Helical" evidence="7">
    <location>
        <begin position="374"/>
        <end position="394"/>
    </location>
</feature>
<keyword evidence="9" id="KW-1185">Reference proteome</keyword>
<dbReference type="AlphaFoldDB" id="Q1D0Q0"/>
<sequence length="424" mass="45755">MWRPLSPGRHCRKPDGMSQQPSDSTASANRRKRLLLLGVLWLSLALVLLAFRSVVMPFAGAALIAYLVQPLVGRISRVKVAGRPVPRWTALLLIYAGFFVGVYLFIVALVPQLYRELSRVSREAVTFANTLTPEHVQELAQRAETWLSTRGIPVALSNRALEGADAGSSNGTFGFALDLEQFLGDAVKRVSILVQENLGDIVNVSRSIVTSVAAGVFMLFFVLMVAAFFSIDAHAIRRYFGTLIPPEYAIDARQLLERIDRSLSGVVRGQVTICIVNGILTFMGLLLFGVKFAFLLATIATFFSLIPIFGTILSSVPIVLIALADGFQKGLAILAWIIGIHAVEAYFLNPKIMGQAAHLHPVIVAFSLIAGERLFGLVGALFAVPVASVLVACFDYARLKAQPAPAVALATPGPLPAERQPPAA</sequence>
<reference evidence="8 9" key="1">
    <citation type="journal article" date="2006" name="Proc. Natl. Acad. Sci. U.S.A.">
        <title>Evolution of sensory complexity recorded in a myxobacterial genome.</title>
        <authorList>
            <person name="Goldman B.S."/>
            <person name="Nierman W.C."/>
            <person name="Kaiser D."/>
            <person name="Slater S.C."/>
            <person name="Durkin A.S."/>
            <person name="Eisen J.A."/>
            <person name="Ronning C.M."/>
            <person name="Barbazuk W.B."/>
            <person name="Blanchard M."/>
            <person name="Field C."/>
            <person name="Halling C."/>
            <person name="Hinkle G."/>
            <person name="Iartchuk O."/>
            <person name="Kim H.S."/>
            <person name="Mackenzie C."/>
            <person name="Madupu R."/>
            <person name="Miller N."/>
            <person name="Shvartsbeyn A."/>
            <person name="Sullivan S.A."/>
            <person name="Vaudin M."/>
            <person name="Wiegand R."/>
            <person name="Kaplan H.B."/>
        </authorList>
    </citation>
    <scope>NUCLEOTIDE SEQUENCE [LARGE SCALE GENOMIC DNA]</scope>
    <source>
        <strain evidence="9">DK1622</strain>
    </source>
</reference>
<feature type="compositionally biased region" description="Polar residues" evidence="6">
    <location>
        <begin position="17"/>
        <end position="26"/>
    </location>
</feature>
<evidence type="ECO:0000256" key="7">
    <source>
        <dbReference type="SAM" id="Phobius"/>
    </source>
</evidence>
<accession>Q1D0Q0</accession>
<dbReference type="PANTHER" id="PTHR21716">
    <property type="entry name" value="TRANSMEMBRANE PROTEIN"/>
    <property type="match status" value="1"/>
</dbReference>
<dbReference type="Proteomes" id="UP000002402">
    <property type="component" value="Chromosome"/>
</dbReference>
<dbReference type="KEGG" id="mxa:MXAN_5634"/>
<feature type="transmembrane region" description="Helical" evidence="7">
    <location>
        <begin position="266"/>
        <end position="288"/>
    </location>
</feature>